<feature type="domain" description="Major facilitator superfamily (MFS) profile" evidence="6">
    <location>
        <begin position="27"/>
        <end position="478"/>
    </location>
</feature>
<evidence type="ECO:0000256" key="4">
    <source>
        <dbReference type="ARBA" id="ARBA00023136"/>
    </source>
</evidence>
<feature type="transmembrane region" description="Helical" evidence="5">
    <location>
        <begin position="217"/>
        <end position="236"/>
    </location>
</feature>
<gene>
    <name evidence="7" type="ORF">OSB1V03_LOCUS204</name>
</gene>
<dbReference type="Pfam" id="PF00083">
    <property type="entry name" value="Sugar_tr"/>
    <property type="match status" value="2"/>
</dbReference>
<feature type="transmembrane region" description="Helical" evidence="5">
    <location>
        <begin position="839"/>
        <end position="860"/>
    </location>
</feature>
<organism evidence="7">
    <name type="scientific">Medioppia subpectinata</name>
    <dbReference type="NCBI Taxonomy" id="1979941"/>
    <lineage>
        <taxon>Eukaryota</taxon>
        <taxon>Metazoa</taxon>
        <taxon>Ecdysozoa</taxon>
        <taxon>Arthropoda</taxon>
        <taxon>Chelicerata</taxon>
        <taxon>Arachnida</taxon>
        <taxon>Acari</taxon>
        <taxon>Acariformes</taxon>
        <taxon>Sarcoptiformes</taxon>
        <taxon>Oribatida</taxon>
        <taxon>Brachypylina</taxon>
        <taxon>Oppioidea</taxon>
        <taxon>Oppiidae</taxon>
        <taxon>Medioppia</taxon>
    </lineage>
</organism>
<dbReference type="InterPro" id="IPR005828">
    <property type="entry name" value="MFS_sugar_transport-like"/>
</dbReference>
<feature type="transmembrane region" description="Helical" evidence="5">
    <location>
        <begin position="645"/>
        <end position="664"/>
    </location>
</feature>
<feature type="transmembrane region" description="Helical" evidence="5">
    <location>
        <begin position="162"/>
        <end position="182"/>
    </location>
</feature>
<feature type="transmembrane region" description="Helical" evidence="5">
    <location>
        <begin position="423"/>
        <end position="443"/>
    </location>
</feature>
<feature type="transmembrane region" description="Helical" evidence="5">
    <location>
        <begin position="307"/>
        <end position="325"/>
    </location>
</feature>
<dbReference type="CDD" id="cd17317">
    <property type="entry name" value="MFS_SLC22"/>
    <property type="match status" value="2"/>
</dbReference>
<dbReference type="PROSITE" id="PS50850">
    <property type="entry name" value="MFS"/>
    <property type="match status" value="1"/>
</dbReference>
<dbReference type="AlphaFoldDB" id="A0A7R9KB33"/>
<evidence type="ECO:0000256" key="3">
    <source>
        <dbReference type="ARBA" id="ARBA00022989"/>
    </source>
</evidence>
<evidence type="ECO:0000256" key="2">
    <source>
        <dbReference type="ARBA" id="ARBA00022692"/>
    </source>
</evidence>
<keyword evidence="2 5" id="KW-0812">Transmembrane</keyword>
<dbReference type="EMBL" id="OC854608">
    <property type="protein sequence ID" value="CAD7619705.1"/>
    <property type="molecule type" value="Genomic_DNA"/>
</dbReference>
<feature type="transmembrane region" description="Helical" evidence="5">
    <location>
        <begin position="694"/>
        <end position="712"/>
    </location>
</feature>
<accession>A0A7R9KB33</accession>
<dbReference type="GO" id="GO:0016020">
    <property type="term" value="C:membrane"/>
    <property type="evidence" value="ECO:0007669"/>
    <property type="project" value="UniProtKB-SubCell"/>
</dbReference>
<reference evidence="7" key="1">
    <citation type="submission" date="2020-11" db="EMBL/GenBank/DDBJ databases">
        <authorList>
            <person name="Tran Van P."/>
        </authorList>
    </citation>
    <scope>NUCLEOTIDE SEQUENCE</scope>
</reference>
<dbReference type="OrthoDB" id="8049622at2759"/>
<evidence type="ECO:0000256" key="5">
    <source>
        <dbReference type="SAM" id="Phobius"/>
    </source>
</evidence>
<evidence type="ECO:0000256" key="1">
    <source>
        <dbReference type="ARBA" id="ARBA00004141"/>
    </source>
</evidence>
<dbReference type="InterPro" id="IPR036259">
    <property type="entry name" value="MFS_trans_sf"/>
</dbReference>
<feature type="transmembrane region" description="Helical" evidence="5">
    <location>
        <begin position="21"/>
        <end position="42"/>
    </location>
</feature>
<feature type="transmembrane region" description="Helical" evidence="5">
    <location>
        <begin position="718"/>
        <end position="738"/>
    </location>
</feature>
<feature type="transmembrane region" description="Helical" evidence="5">
    <location>
        <begin position="337"/>
        <end position="358"/>
    </location>
</feature>
<dbReference type="Proteomes" id="UP000759131">
    <property type="component" value="Unassembled WGS sequence"/>
</dbReference>
<dbReference type="EMBL" id="CAJPIZ010000033">
    <property type="protein sequence ID" value="CAG2100135.1"/>
    <property type="molecule type" value="Genomic_DNA"/>
</dbReference>
<feature type="transmembrane region" description="Helical" evidence="5">
    <location>
        <begin position="951"/>
        <end position="975"/>
    </location>
</feature>
<dbReference type="InterPro" id="IPR020846">
    <property type="entry name" value="MFS_dom"/>
</dbReference>
<protein>
    <recommendedName>
        <fullName evidence="6">Major facilitator superfamily (MFS) profile domain-containing protein</fullName>
    </recommendedName>
</protein>
<evidence type="ECO:0000259" key="6">
    <source>
        <dbReference type="PROSITE" id="PS50850"/>
    </source>
</evidence>
<dbReference type="PANTHER" id="PTHR24064">
    <property type="entry name" value="SOLUTE CARRIER FAMILY 22 MEMBER"/>
    <property type="match status" value="1"/>
</dbReference>
<keyword evidence="8" id="KW-1185">Reference proteome</keyword>
<feature type="transmembrane region" description="Helical" evidence="5">
    <location>
        <begin position="528"/>
        <end position="548"/>
    </location>
</feature>
<dbReference type="Gene3D" id="1.20.1250.20">
    <property type="entry name" value="MFS general substrate transporter like domains"/>
    <property type="match status" value="2"/>
</dbReference>
<feature type="transmembrane region" description="Helical" evidence="5">
    <location>
        <begin position="365"/>
        <end position="383"/>
    </location>
</feature>
<feature type="transmembrane region" description="Helical" evidence="5">
    <location>
        <begin position="106"/>
        <end position="125"/>
    </location>
</feature>
<feature type="transmembrane region" description="Helical" evidence="5">
    <location>
        <begin position="137"/>
        <end position="156"/>
    </location>
</feature>
<feature type="transmembrane region" description="Helical" evidence="5">
    <location>
        <begin position="449"/>
        <end position="473"/>
    </location>
</feature>
<sequence length="999" mass="113180">MYVEVKHIADIVGEWGKWQSLFFTHCILLWATGAFVNMGFVFHTKRVDFWCADTPTNLTSQHLSDETKCYKYINPNESCTHWEYNRTQFRKTIITEFDLVCNRANYASLTQSCFIMGYVFSGLIVSHFSDKYGRRPVVFICYAIEILGVISCALSYNIYQYLISRFLTGLGYSGLNGALFCSGPKYRSYITIYVIGGWVLGYVLLPPFAYWLPDFRYMQFASALPLILLLIWFYYFHESPRWQLVNGQVDMAEVTIRKALQMNGKSVDNLREQMIQLANSIQTSESIKNKKGHNLLDLFKTPNMRKYTLILWYAWVVNAVIYYGISLNMGDFGGNFYISFLLSGLMELPANLLTPLFLRYIGRRKLYAIFMIITGASCVAVIAADRTSWLRVLLALVGKYGISSSWNVVVIHGSEIYPTVIRTTGLGVVSVVGRLASISAPFMGNLASVTSLTFVMLLYGVLTAVGAVLVLYLPETKDKEIPDTLEEAENLDKNNAQKISSFYIAFIKDTIQVKHIADIVGEWGKWQFILCAHCFLLWSSAAFINMGYAFHAKRVDFWCADTPTNITSLTLSDETKCHKYINPNESCTQWEYNKTQFLKTIITEFDLVCDRANYASLTQAFFMFGYVVSGLIVAHYSDKYGRRPMVLMCYAIEILGIISCAFSYNIYQYLISRLLVGVVLECCGPKYRSDIQIVAGIGWVLGYVLLPPFAYWLPDFRYMQLISALPLIAMLIWFYYLYESPRWQLANGQVDRAEVTIKKALQMNGKSVDNLHVQMLQLANCMQATQKVDKKEKAHNVLDLLKKHNIRKCTLIIWYSWVVNALIYYGLSFNMGDFGGNFYVTFVLSGLMELPAQLLTLLLLRYIGRRKLYAIFMIITGASCVAVIAADQSSWLRVLLALVGKYGISSSWNVIQIHGSEIYPTVVRNIAVGVASVVGRVGSISAPFMGNLASVTSLTFVMVLYGVLTAVGAVLVLYLPETKDKEIPDTLEEAEHLYHNNVI</sequence>
<feature type="transmembrane region" description="Helical" evidence="5">
    <location>
        <begin position="614"/>
        <end position="633"/>
    </location>
</feature>
<keyword evidence="3 5" id="KW-1133">Transmembrane helix</keyword>
<evidence type="ECO:0000313" key="8">
    <source>
        <dbReference type="Proteomes" id="UP000759131"/>
    </source>
</evidence>
<feature type="transmembrane region" description="Helical" evidence="5">
    <location>
        <begin position="189"/>
        <end position="211"/>
    </location>
</feature>
<dbReference type="SUPFAM" id="SSF103473">
    <property type="entry name" value="MFS general substrate transporter"/>
    <property type="match status" value="2"/>
</dbReference>
<name>A0A7R9KB33_9ACAR</name>
<dbReference type="GO" id="GO:0022857">
    <property type="term" value="F:transmembrane transporter activity"/>
    <property type="evidence" value="ECO:0007669"/>
    <property type="project" value="InterPro"/>
</dbReference>
<feature type="transmembrane region" description="Helical" evidence="5">
    <location>
        <begin position="809"/>
        <end position="827"/>
    </location>
</feature>
<keyword evidence="4 5" id="KW-0472">Membrane</keyword>
<proteinExistence type="predicted"/>
<dbReference type="FunFam" id="1.20.1250.20:FF:000023">
    <property type="entry name" value="Solute carrier family 22 member 6"/>
    <property type="match status" value="2"/>
</dbReference>
<evidence type="ECO:0000313" key="7">
    <source>
        <dbReference type="EMBL" id="CAD7619705.1"/>
    </source>
</evidence>
<feature type="transmembrane region" description="Helical" evidence="5">
    <location>
        <begin position="867"/>
        <end position="885"/>
    </location>
</feature>
<comment type="subcellular location">
    <subcellularLocation>
        <location evidence="1">Membrane</location>
        <topology evidence="1">Multi-pass membrane protein</topology>
    </subcellularLocation>
</comment>